<reference evidence="3 4" key="1">
    <citation type="submission" date="2020-07" db="EMBL/GenBank/DDBJ databases">
        <title>Sequencing the genomes of 1000 actinobacteria strains.</title>
        <authorList>
            <person name="Klenk H.-P."/>
        </authorList>
    </citation>
    <scope>NUCLEOTIDE SEQUENCE [LARGE SCALE GENOMIC DNA]</scope>
    <source>
        <strain evidence="3 4">DSM 15475</strain>
    </source>
</reference>
<dbReference type="InterPro" id="IPR013216">
    <property type="entry name" value="Methyltransf_11"/>
</dbReference>
<keyword evidence="4" id="KW-1185">Reference proteome</keyword>
<dbReference type="GO" id="GO:0032259">
    <property type="term" value="P:methylation"/>
    <property type="evidence" value="ECO:0007669"/>
    <property type="project" value="UniProtKB-KW"/>
</dbReference>
<keyword evidence="3" id="KW-0830">Ubiquinone</keyword>
<accession>A0A7Z0GKR5</accession>
<dbReference type="RefSeq" id="WP_179540741.1">
    <property type="nucleotide sequence ID" value="NZ_BAAALL010000004.1"/>
</dbReference>
<dbReference type="EMBL" id="JACCFY010000001">
    <property type="protein sequence ID" value="NYJ77229.1"/>
    <property type="molecule type" value="Genomic_DNA"/>
</dbReference>
<proteinExistence type="predicted"/>
<dbReference type="InterPro" id="IPR029063">
    <property type="entry name" value="SAM-dependent_MTases_sf"/>
</dbReference>
<dbReference type="GO" id="GO:0008757">
    <property type="term" value="F:S-adenosylmethionine-dependent methyltransferase activity"/>
    <property type="evidence" value="ECO:0007669"/>
    <property type="project" value="InterPro"/>
</dbReference>
<organism evidence="3 4">
    <name type="scientific">Nesterenkonia xinjiangensis</name>
    <dbReference type="NCBI Taxonomy" id="225327"/>
    <lineage>
        <taxon>Bacteria</taxon>
        <taxon>Bacillati</taxon>
        <taxon>Actinomycetota</taxon>
        <taxon>Actinomycetes</taxon>
        <taxon>Micrococcales</taxon>
        <taxon>Micrococcaceae</taxon>
        <taxon>Nesterenkonia</taxon>
    </lineage>
</organism>
<gene>
    <name evidence="3" type="ORF">HNR09_000640</name>
</gene>
<dbReference type="CDD" id="cd02440">
    <property type="entry name" value="AdoMet_MTases"/>
    <property type="match status" value="1"/>
</dbReference>
<feature type="domain" description="Methyltransferase type 11" evidence="2">
    <location>
        <begin position="51"/>
        <end position="144"/>
    </location>
</feature>
<dbReference type="AlphaFoldDB" id="A0A7Z0GKR5"/>
<feature type="region of interest" description="Disordered" evidence="1">
    <location>
        <begin position="221"/>
        <end position="242"/>
    </location>
</feature>
<evidence type="ECO:0000313" key="4">
    <source>
        <dbReference type="Proteomes" id="UP000535437"/>
    </source>
</evidence>
<keyword evidence="3" id="KW-0808">Transferase</keyword>
<dbReference type="Pfam" id="PF08241">
    <property type="entry name" value="Methyltransf_11"/>
    <property type="match status" value="1"/>
</dbReference>
<name>A0A7Z0GKR5_9MICC</name>
<evidence type="ECO:0000313" key="3">
    <source>
        <dbReference type="EMBL" id="NYJ77229.1"/>
    </source>
</evidence>
<dbReference type="PANTHER" id="PTHR43861">
    <property type="entry name" value="TRANS-ACONITATE 2-METHYLTRANSFERASE-RELATED"/>
    <property type="match status" value="1"/>
</dbReference>
<evidence type="ECO:0000256" key="1">
    <source>
        <dbReference type="SAM" id="MobiDB-lite"/>
    </source>
</evidence>
<sequence>MNVQDTLDDYWSRWAADYEAHQQQRLRDHGEVQAWERVWRPVLPQAPADVLDVGTGTGHAALIIAGLGHRVTGIDLAEGMLAEARRKVHATSGPRFLRGDAADPPVPPGFFDAITARYLLWTLRHPDEALRRWHRLLRPGGVLVAVDALWFPQGLTSHDAHDGDAPRSGRSAHFRRVYGSARQDLPLAEAADISVFAARIEQAGFSEVSVDELPEIMERDRRHGVAPGHEVQRQHRIRAVRR</sequence>
<dbReference type="Gene3D" id="3.40.50.150">
    <property type="entry name" value="Vaccinia Virus protein VP39"/>
    <property type="match status" value="1"/>
</dbReference>
<dbReference type="SUPFAM" id="SSF53335">
    <property type="entry name" value="S-adenosyl-L-methionine-dependent methyltransferases"/>
    <property type="match status" value="1"/>
</dbReference>
<keyword evidence="3" id="KW-0489">Methyltransferase</keyword>
<evidence type="ECO:0000259" key="2">
    <source>
        <dbReference type="Pfam" id="PF08241"/>
    </source>
</evidence>
<dbReference type="Proteomes" id="UP000535437">
    <property type="component" value="Unassembled WGS sequence"/>
</dbReference>
<comment type="caution">
    <text evidence="3">The sequence shown here is derived from an EMBL/GenBank/DDBJ whole genome shotgun (WGS) entry which is preliminary data.</text>
</comment>
<protein>
    <submittedName>
        <fullName evidence="3">Ubiquinone/menaquinone biosynthesis C-methylase UbiE</fullName>
    </submittedName>
</protein>